<sequence length="160" mass="17358">MSTWAAFVAEQPDLAREVRARLDANVHKVMATLRADGSPRLCGTEVVFHGDDLWLAGMVGARRFADLRRDPRVALHSAPHDAEGWDGDARLAGTAHASDDAEVRAAIAGTAPESAPDPTAFELFRVDVTEVVSIRLEQGADGLVVEAWHEGRGVRRRERG</sequence>
<accession>A0ABW0GJE9</accession>
<dbReference type="InterPro" id="IPR011576">
    <property type="entry name" value="Pyridox_Oxase_N"/>
</dbReference>
<reference evidence="5" key="1">
    <citation type="journal article" date="2019" name="Int. J. Syst. Evol. Microbiol.">
        <title>The Global Catalogue of Microorganisms (GCM) 10K type strain sequencing project: providing services to taxonomists for standard genome sequencing and annotation.</title>
        <authorList>
            <consortium name="The Broad Institute Genomics Platform"/>
            <consortium name="The Broad Institute Genome Sequencing Center for Infectious Disease"/>
            <person name="Wu L."/>
            <person name="Ma J."/>
        </authorList>
    </citation>
    <scope>NUCLEOTIDE SEQUENCE [LARGE SCALE GENOMIC DNA]</scope>
    <source>
        <strain evidence="5">CCUG 43114</strain>
    </source>
</reference>
<gene>
    <name evidence="4" type="ORF">ACFPJ6_04385</name>
</gene>
<dbReference type="PANTHER" id="PTHR35176">
    <property type="entry name" value="HEME OXYGENASE HI_0854-RELATED"/>
    <property type="match status" value="1"/>
</dbReference>
<feature type="region of interest" description="Disordered" evidence="2">
    <location>
        <begin position="78"/>
        <end position="97"/>
    </location>
</feature>
<proteinExistence type="predicted"/>
<evidence type="ECO:0000259" key="3">
    <source>
        <dbReference type="Pfam" id="PF01243"/>
    </source>
</evidence>
<dbReference type="EMBL" id="JBHSLD010000004">
    <property type="protein sequence ID" value="MFC5380022.1"/>
    <property type="molecule type" value="Genomic_DNA"/>
</dbReference>
<dbReference type="InterPro" id="IPR012349">
    <property type="entry name" value="Split_barrel_FMN-bd"/>
</dbReference>
<dbReference type="InterPro" id="IPR052019">
    <property type="entry name" value="F420H2_bilvrd_red/Heme_oxyg"/>
</dbReference>
<dbReference type="Pfam" id="PF01243">
    <property type="entry name" value="PNPOx_N"/>
    <property type="match status" value="1"/>
</dbReference>
<dbReference type="Gene3D" id="2.30.110.10">
    <property type="entry name" value="Electron Transport, Fmn-binding Protein, Chain A"/>
    <property type="match status" value="1"/>
</dbReference>
<dbReference type="RefSeq" id="WP_340271403.1">
    <property type="nucleotide sequence ID" value="NZ_JBBEOG010000011.1"/>
</dbReference>
<dbReference type="Proteomes" id="UP001596122">
    <property type="component" value="Unassembled WGS sequence"/>
</dbReference>
<keyword evidence="1" id="KW-0560">Oxidoreductase</keyword>
<keyword evidence="5" id="KW-1185">Reference proteome</keyword>
<feature type="domain" description="Pyridoxamine 5'-phosphate oxidase N-terminal" evidence="3">
    <location>
        <begin position="16"/>
        <end position="131"/>
    </location>
</feature>
<evidence type="ECO:0000313" key="4">
    <source>
        <dbReference type="EMBL" id="MFC5380022.1"/>
    </source>
</evidence>
<dbReference type="SUPFAM" id="SSF50475">
    <property type="entry name" value="FMN-binding split barrel"/>
    <property type="match status" value="1"/>
</dbReference>
<evidence type="ECO:0000256" key="2">
    <source>
        <dbReference type="SAM" id="MobiDB-lite"/>
    </source>
</evidence>
<evidence type="ECO:0000313" key="5">
    <source>
        <dbReference type="Proteomes" id="UP001596122"/>
    </source>
</evidence>
<comment type="caution">
    <text evidence="4">The sequence shown here is derived from an EMBL/GenBank/DDBJ whole genome shotgun (WGS) entry which is preliminary data.</text>
</comment>
<dbReference type="PANTHER" id="PTHR35176:SF6">
    <property type="entry name" value="HEME OXYGENASE HI_0854-RELATED"/>
    <property type="match status" value="1"/>
</dbReference>
<protein>
    <submittedName>
        <fullName evidence="4">Pyridoxamine 5'-phosphate oxidase family protein</fullName>
    </submittedName>
</protein>
<name>A0ABW0GJE9_9MICO</name>
<evidence type="ECO:0000256" key="1">
    <source>
        <dbReference type="ARBA" id="ARBA00023002"/>
    </source>
</evidence>
<feature type="compositionally biased region" description="Basic and acidic residues" evidence="2">
    <location>
        <begin position="78"/>
        <end position="89"/>
    </location>
</feature>
<organism evidence="4 5">
    <name type="scientific">Aquipuribacter nitratireducens</name>
    <dbReference type="NCBI Taxonomy" id="650104"/>
    <lineage>
        <taxon>Bacteria</taxon>
        <taxon>Bacillati</taxon>
        <taxon>Actinomycetota</taxon>
        <taxon>Actinomycetes</taxon>
        <taxon>Micrococcales</taxon>
        <taxon>Intrasporangiaceae</taxon>
        <taxon>Aquipuribacter</taxon>
    </lineage>
</organism>